<evidence type="ECO:0000313" key="4">
    <source>
        <dbReference type="EMBL" id="ORZ14177.1"/>
    </source>
</evidence>
<dbReference type="EMBL" id="MCGE01000015">
    <property type="protein sequence ID" value="ORZ14177.1"/>
    <property type="molecule type" value="Genomic_DNA"/>
</dbReference>
<dbReference type="Proteomes" id="UP000193560">
    <property type="component" value="Unassembled WGS sequence"/>
</dbReference>
<comment type="similarity">
    <text evidence="1">Belongs to the GST superfamily.</text>
</comment>
<dbReference type="InterPro" id="IPR004045">
    <property type="entry name" value="Glutathione_S-Trfase_N"/>
</dbReference>
<evidence type="ECO:0000259" key="3">
    <source>
        <dbReference type="Pfam" id="PF22041"/>
    </source>
</evidence>
<dbReference type="Pfam" id="PF22041">
    <property type="entry name" value="GST_C_7"/>
    <property type="match status" value="1"/>
</dbReference>
<dbReference type="PANTHER" id="PTHR44051:SF8">
    <property type="entry name" value="GLUTATHIONE S-TRANSFERASE GSTA"/>
    <property type="match status" value="1"/>
</dbReference>
<feature type="domain" description="Glutathione S-transferase UstS-like C-terminal" evidence="3">
    <location>
        <begin position="104"/>
        <end position="204"/>
    </location>
</feature>
<dbReference type="InterPro" id="IPR036249">
    <property type="entry name" value="Thioredoxin-like_sf"/>
</dbReference>
<sequence>MAITLYDLTLDTKDEIWSPNTLKARIALNIKGLEYETEWLTFFDVHSKIPDITKTGVRPTVPVIVQQNSQDDDHAVQDSWEIVKYLDTAYPNTPRLIKGDNEGLQFFLYKYIHISLLFPIFKLCLFTIHKKCSPQPIQDWFRENREATFKMTLEQFAGDPATHLASIKSALGFVHTTLQEYPYLNGEKVGFADVTLASCYKMLATLRQDIF</sequence>
<dbReference type="STRING" id="90262.A0A1X2ID66"/>
<dbReference type="PANTHER" id="PTHR44051">
    <property type="entry name" value="GLUTATHIONE S-TRANSFERASE-RELATED"/>
    <property type="match status" value="1"/>
</dbReference>
<gene>
    <name evidence="4" type="ORF">BCR42DRAFT_418219</name>
</gene>
<dbReference type="AlphaFoldDB" id="A0A1X2ID66"/>
<dbReference type="SUPFAM" id="SSF52833">
    <property type="entry name" value="Thioredoxin-like"/>
    <property type="match status" value="1"/>
</dbReference>
<name>A0A1X2ID66_9FUNG</name>
<dbReference type="InterPro" id="IPR054416">
    <property type="entry name" value="GST_UstS-like_C"/>
</dbReference>
<reference evidence="4 5" key="1">
    <citation type="submission" date="2016-07" db="EMBL/GenBank/DDBJ databases">
        <title>Pervasive Adenine N6-methylation of Active Genes in Fungi.</title>
        <authorList>
            <consortium name="DOE Joint Genome Institute"/>
            <person name="Mondo S.J."/>
            <person name="Dannebaum R.O."/>
            <person name="Kuo R.C."/>
            <person name="Labutti K."/>
            <person name="Haridas S."/>
            <person name="Kuo A."/>
            <person name="Salamov A."/>
            <person name="Ahrendt S.R."/>
            <person name="Lipzen A."/>
            <person name="Sullivan W."/>
            <person name="Andreopoulos W.B."/>
            <person name="Clum A."/>
            <person name="Lindquist E."/>
            <person name="Daum C."/>
            <person name="Ramamoorthy G.K."/>
            <person name="Gryganskyi A."/>
            <person name="Culley D."/>
            <person name="Magnuson J.K."/>
            <person name="James T.Y."/>
            <person name="O'Malley M.A."/>
            <person name="Stajich J.E."/>
            <person name="Spatafora J.W."/>
            <person name="Visel A."/>
            <person name="Grigoriev I.V."/>
        </authorList>
    </citation>
    <scope>NUCLEOTIDE SEQUENCE [LARGE SCALE GENOMIC DNA]</scope>
    <source>
        <strain evidence="4 5">NRRL 1336</strain>
    </source>
</reference>
<comment type="caution">
    <text evidence="4">The sequence shown here is derived from an EMBL/GenBank/DDBJ whole genome shotgun (WGS) entry which is preliminary data.</text>
</comment>
<evidence type="ECO:0000313" key="5">
    <source>
        <dbReference type="Proteomes" id="UP000193560"/>
    </source>
</evidence>
<dbReference type="Gene3D" id="3.40.30.10">
    <property type="entry name" value="Glutaredoxin"/>
    <property type="match status" value="1"/>
</dbReference>
<dbReference type="InterPro" id="IPR036282">
    <property type="entry name" value="Glutathione-S-Trfase_C_sf"/>
</dbReference>
<proteinExistence type="inferred from homology"/>
<accession>A0A1X2ID66</accession>
<evidence type="ECO:0000256" key="1">
    <source>
        <dbReference type="ARBA" id="ARBA00007409"/>
    </source>
</evidence>
<dbReference type="Pfam" id="PF13409">
    <property type="entry name" value="GST_N_2"/>
    <property type="match status" value="1"/>
</dbReference>
<evidence type="ECO:0000259" key="2">
    <source>
        <dbReference type="Pfam" id="PF13409"/>
    </source>
</evidence>
<keyword evidence="5" id="KW-1185">Reference proteome</keyword>
<organism evidence="4 5">
    <name type="scientific">Absidia repens</name>
    <dbReference type="NCBI Taxonomy" id="90262"/>
    <lineage>
        <taxon>Eukaryota</taxon>
        <taxon>Fungi</taxon>
        <taxon>Fungi incertae sedis</taxon>
        <taxon>Mucoromycota</taxon>
        <taxon>Mucoromycotina</taxon>
        <taxon>Mucoromycetes</taxon>
        <taxon>Mucorales</taxon>
        <taxon>Cunninghamellaceae</taxon>
        <taxon>Absidia</taxon>
    </lineage>
</organism>
<feature type="domain" description="GST N-terminal" evidence="2">
    <location>
        <begin position="17"/>
        <end position="88"/>
    </location>
</feature>
<protein>
    <submittedName>
        <fullName evidence="4">Uncharacterized protein</fullName>
    </submittedName>
</protein>
<dbReference type="SUPFAM" id="SSF47616">
    <property type="entry name" value="GST C-terminal domain-like"/>
    <property type="match status" value="1"/>
</dbReference>
<dbReference type="OrthoDB" id="4951845at2759"/>
<dbReference type="Gene3D" id="1.20.1050.10">
    <property type="match status" value="1"/>
</dbReference>